<accession>D2VAE7</accession>
<dbReference type="InParanoid" id="D2VAE7"/>
<feature type="compositionally biased region" description="Low complexity" evidence="1">
    <location>
        <begin position="20"/>
        <end position="30"/>
    </location>
</feature>
<evidence type="ECO:0000313" key="4">
    <source>
        <dbReference type="Proteomes" id="UP000006671"/>
    </source>
</evidence>
<dbReference type="OrthoDB" id="10257049at2759"/>
<feature type="compositionally biased region" description="Polar residues" evidence="1">
    <location>
        <begin position="114"/>
        <end position="137"/>
    </location>
</feature>
<dbReference type="GeneID" id="8859547"/>
<evidence type="ECO:0000259" key="2">
    <source>
        <dbReference type="SMART" id="SM00829"/>
    </source>
</evidence>
<dbReference type="InterPro" id="IPR050700">
    <property type="entry name" value="YIM1/Zinc_Alcohol_DH_Fams"/>
</dbReference>
<dbReference type="OMA" id="ANYPHFH"/>
<dbReference type="KEGG" id="ngr:NAEGRDRAFT_65834"/>
<feature type="region of interest" description="Disordered" evidence="1">
    <location>
        <begin position="562"/>
        <end position="584"/>
    </location>
</feature>
<feature type="compositionally biased region" description="Low complexity" evidence="1">
    <location>
        <begin position="58"/>
        <end position="73"/>
    </location>
</feature>
<dbReference type="Gene3D" id="3.40.50.720">
    <property type="entry name" value="NAD(P)-binding Rossmann-like Domain"/>
    <property type="match status" value="1"/>
</dbReference>
<keyword evidence="4" id="KW-1185">Reference proteome</keyword>
<dbReference type="GO" id="GO:0016491">
    <property type="term" value="F:oxidoreductase activity"/>
    <property type="evidence" value="ECO:0007669"/>
    <property type="project" value="InterPro"/>
</dbReference>
<dbReference type="STRING" id="5762.D2VAE7"/>
<dbReference type="PANTHER" id="PTHR11695:SF294">
    <property type="entry name" value="RETICULON-4-INTERACTING PROTEIN 1, MITOCHONDRIAL"/>
    <property type="match status" value="1"/>
</dbReference>
<dbReference type="AlphaFoldDB" id="D2VAE7"/>
<feature type="compositionally biased region" description="Polar residues" evidence="1">
    <location>
        <begin position="38"/>
        <end position="56"/>
    </location>
</feature>
<dbReference type="InterPro" id="IPR011032">
    <property type="entry name" value="GroES-like_sf"/>
</dbReference>
<feature type="region of interest" description="Disordered" evidence="1">
    <location>
        <begin position="20"/>
        <end position="156"/>
    </location>
</feature>
<dbReference type="EMBL" id="GG738859">
    <property type="protein sequence ID" value="EFC46295.1"/>
    <property type="molecule type" value="Genomic_DNA"/>
</dbReference>
<dbReference type="PANTHER" id="PTHR11695">
    <property type="entry name" value="ALCOHOL DEHYDROGENASE RELATED"/>
    <property type="match status" value="1"/>
</dbReference>
<reference evidence="3 4" key="1">
    <citation type="journal article" date="2010" name="Cell">
        <title>The genome of Naegleria gruberi illuminates early eukaryotic versatility.</title>
        <authorList>
            <person name="Fritz-Laylin L.K."/>
            <person name="Prochnik S.E."/>
            <person name="Ginger M.L."/>
            <person name="Dacks J.B."/>
            <person name="Carpenter M.L."/>
            <person name="Field M.C."/>
            <person name="Kuo A."/>
            <person name="Paredez A."/>
            <person name="Chapman J."/>
            <person name="Pham J."/>
            <person name="Shu S."/>
            <person name="Neupane R."/>
            <person name="Cipriano M."/>
            <person name="Mancuso J."/>
            <person name="Tu H."/>
            <person name="Salamov A."/>
            <person name="Lindquist E."/>
            <person name="Shapiro H."/>
            <person name="Lucas S."/>
            <person name="Grigoriev I.V."/>
            <person name="Cande W.Z."/>
            <person name="Fulton C."/>
            <person name="Rokhsar D.S."/>
            <person name="Dawson S.C."/>
        </authorList>
    </citation>
    <scope>NUCLEOTIDE SEQUENCE [LARGE SCALE GENOMIC DNA]</scope>
    <source>
        <strain evidence="3 4">NEG-M</strain>
    </source>
</reference>
<feature type="domain" description="Enoyl reductase (ER)" evidence="2">
    <location>
        <begin position="191"/>
        <end position="734"/>
    </location>
</feature>
<organism evidence="4">
    <name type="scientific">Naegleria gruberi</name>
    <name type="common">Amoeba</name>
    <dbReference type="NCBI Taxonomy" id="5762"/>
    <lineage>
        <taxon>Eukaryota</taxon>
        <taxon>Discoba</taxon>
        <taxon>Heterolobosea</taxon>
        <taxon>Tetramitia</taxon>
        <taxon>Eutetramitia</taxon>
        <taxon>Vahlkampfiidae</taxon>
        <taxon>Naegleria</taxon>
    </lineage>
</organism>
<dbReference type="InterPro" id="IPR013154">
    <property type="entry name" value="ADH-like_N"/>
</dbReference>
<name>D2VAE7_NAEGR</name>
<feature type="compositionally biased region" description="Polar residues" evidence="1">
    <location>
        <begin position="74"/>
        <end position="86"/>
    </location>
</feature>
<sequence>MVESPILQKDPNEQLLLQSQKPLGQPQQQPYNAMQMELTPQQQTLESVDRQMTQAFGQPLPQQQPIQFQQQQPLTSSSGTLPTASNLERREEPEKLIQPSEELMEEKQGGSALGVSNISGSSSGATQQMSISPSVEKSTLPPLPTSTLPQSEPFSQEQHMVSHDVKTPHIREYPCMKAVVTCNYQQDEPEHMLVYVDKYPRPIRMKSDEILVRMKCASVNDLDYKICQGKIPVEIQTTPIHYPLIVGADGCGIIEKLGGDPTNLRVGDCVFGFTNQLGTFGEFAIFKEREVMMKPDWLSMEMASCIPFSALAAMNCFLLVDKKRKKKHGLLGPSLSVMNRISKSPRSVGQSSSVEESFEKKVIESSQSHQKLTHENEPINLEVVNQLLNGDKSGSILIQGGDTYIGSWCILLARYYFGAQRIYTTISTMDNEEYVRKMGADVILNSHDAKYEETIEKDLLQYWETFCCELDPHKNQQTMQPPATSTLNTSTGSETVTQQMQPTSMVNPHQMQTTQQTMPSSNMQQTSYTTTTETVQEQVGFPSSSQQTHTVPSQMEYKPSMMHQTEPSNVSMSPQQPSPTHTPLTQWPHPAFKSKKEMEKCKLLISTLQLSIDTVGGYDNMQKSFNLLNGSTSHYITTNPPIELEQKKVSGKDVWKLVSMAAANRLKSFFANYPHFHLLPAVQCERELMVELMKWFEQMDRDWIHKLLPFKTYPMTEAARAMADCKKNPFKLVINVSNE</sequence>
<dbReference type="SUPFAM" id="SSF51735">
    <property type="entry name" value="NAD(P)-binding Rossmann-fold domains"/>
    <property type="match status" value="1"/>
</dbReference>
<protein>
    <submittedName>
        <fullName evidence="3">Predicted protein</fullName>
    </submittedName>
</protein>
<dbReference type="Pfam" id="PF08240">
    <property type="entry name" value="ADH_N"/>
    <property type="match status" value="1"/>
</dbReference>
<dbReference type="RefSeq" id="XP_002679039.1">
    <property type="nucleotide sequence ID" value="XM_002678993.1"/>
</dbReference>
<dbReference type="VEuPathDB" id="AmoebaDB:NAEGRDRAFT_65834"/>
<evidence type="ECO:0000313" key="3">
    <source>
        <dbReference type="EMBL" id="EFC46295.1"/>
    </source>
</evidence>
<dbReference type="Gene3D" id="3.90.180.10">
    <property type="entry name" value="Medium-chain alcohol dehydrogenases, catalytic domain"/>
    <property type="match status" value="1"/>
</dbReference>
<proteinExistence type="predicted"/>
<evidence type="ECO:0000256" key="1">
    <source>
        <dbReference type="SAM" id="MobiDB-lite"/>
    </source>
</evidence>
<dbReference type="InterPro" id="IPR036291">
    <property type="entry name" value="NAD(P)-bd_dom_sf"/>
</dbReference>
<dbReference type="InterPro" id="IPR020843">
    <property type="entry name" value="ER"/>
</dbReference>
<dbReference type="SMART" id="SM00829">
    <property type="entry name" value="PKS_ER"/>
    <property type="match status" value="1"/>
</dbReference>
<dbReference type="SUPFAM" id="SSF50129">
    <property type="entry name" value="GroES-like"/>
    <property type="match status" value="1"/>
</dbReference>
<dbReference type="eggNOG" id="KOG1198">
    <property type="taxonomic scope" value="Eukaryota"/>
</dbReference>
<dbReference type="Proteomes" id="UP000006671">
    <property type="component" value="Unassembled WGS sequence"/>
</dbReference>
<gene>
    <name evidence="3" type="ORF">NAEGRDRAFT_65834</name>
</gene>